<dbReference type="InterPro" id="IPR017887">
    <property type="entry name" value="TF_TCP_subgr"/>
</dbReference>
<evidence type="ECO:0000259" key="9">
    <source>
        <dbReference type="PROSITE" id="PS51370"/>
    </source>
</evidence>
<keyword evidence="2" id="KW-0217">Developmental protein</keyword>
<dbReference type="EMBL" id="JBAMMX010000011">
    <property type="protein sequence ID" value="KAK6931453.1"/>
    <property type="molecule type" value="Genomic_DNA"/>
</dbReference>
<evidence type="ECO:0000256" key="3">
    <source>
        <dbReference type="ARBA" id="ARBA00023015"/>
    </source>
</evidence>
<organism evidence="10 11">
    <name type="scientific">Dillenia turbinata</name>
    <dbReference type="NCBI Taxonomy" id="194707"/>
    <lineage>
        <taxon>Eukaryota</taxon>
        <taxon>Viridiplantae</taxon>
        <taxon>Streptophyta</taxon>
        <taxon>Embryophyta</taxon>
        <taxon>Tracheophyta</taxon>
        <taxon>Spermatophyta</taxon>
        <taxon>Magnoliopsida</taxon>
        <taxon>eudicotyledons</taxon>
        <taxon>Gunneridae</taxon>
        <taxon>Pentapetalae</taxon>
        <taxon>Dilleniales</taxon>
        <taxon>Dilleniaceae</taxon>
        <taxon>Dillenia</taxon>
    </lineage>
</organism>
<dbReference type="GO" id="GO:0005634">
    <property type="term" value="C:nucleus"/>
    <property type="evidence" value="ECO:0007669"/>
    <property type="project" value="UniProtKB-SubCell"/>
</dbReference>
<feature type="region of interest" description="Disordered" evidence="7">
    <location>
        <begin position="1"/>
        <end position="51"/>
    </location>
</feature>
<sequence>MFPSDSFSHCHPSTTNPNETTFDKSFLQEDWGGSGVNPNHSSSSQQNQNPSFSFFHSPFEAAFLHDNVIEDCTLTHLFTHKHFSLDTSSSSATLPAEITVIEEIENSQDINYNEKSLEDGEGDTLERPKSRRRKGRKDRHSKISTAHGLRDRRMRLSVQIARQFFELQDMLGFDKASKTIEWLFNKSKDAIKELVSGKLPQMKPGRSGGGKTGVTSFMSGHEDLSATNNVVSGKGKSLLGDLSYETFKKVLKTNRGTCQPIAKEARDMARARARARTREKMEIRRLEQSQPEPEENPNKNNVGLVSSSSPMVTGEALSGSCLEIAEVKLSSPRSEEQDAMDIIQKFLGISTNSSSTFNYLQYNNAVAGGLYMEEEFMDFPGDWENSQC</sequence>
<feature type="compositionally biased region" description="Low complexity" evidence="7">
    <location>
        <begin position="37"/>
        <end position="51"/>
    </location>
</feature>
<dbReference type="GO" id="GO:0003700">
    <property type="term" value="F:DNA-binding transcription factor activity"/>
    <property type="evidence" value="ECO:0007669"/>
    <property type="project" value="InterPro"/>
</dbReference>
<name>A0AAN8VPG2_9MAGN</name>
<feature type="region of interest" description="Disordered" evidence="7">
    <location>
        <begin position="111"/>
        <end position="147"/>
    </location>
</feature>
<dbReference type="AlphaFoldDB" id="A0AAN8VPG2"/>
<evidence type="ECO:0000256" key="6">
    <source>
        <dbReference type="ARBA" id="ARBA00023242"/>
    </source>
</evidence>
<evidence type="ECO:0000256" key="1">
    <source>
        <dbReference type="ARBA" id="ARBA00004123"/>
    </source>
</evidence>
<keyword evidence="4" id="KW-0238">DNA-binding</keyword>
<evidence type="ECO:0000256" key="2">
    <source>
        <dbReference type="ARBA" id="ARBA00022473"/>
    </source>
</evidence>
<dbReference type="InterPro" id="IPR005333">
    <property type="entry name" value="Transcription_factor_TCP"/>
</dbReference>
<comment type="caution">
    <text evidence="10">The sequence shown here is derived from an EMBL/GenBank/DDBJ whole genome shotgun (WGS) entry which is preliminary data.</text>
</comment>
<feature type="compositionally biased region" description="Polar residues" evidence="7">
    <location>
        <begin position="1"/>
        <end position="20"/>
    </location>
</feature>
<dbReference type="PROSITE" id="PS51369">
    <property type="entry name" value="TCP"/>
    <property type="match status" value="1"/>
</dbReference>
<dbReference type="Pfam" id="PF03634">
    <property type="entry name" value="TCP"/>
    <property type="match status" value="1"/>
</dbReference>
<dbReference type="PANTHER" id="PTHR31072">
    <property type="entry name" value="TRANSCRIPTION FACTOR TCP4-RELATED"/>
    <property type="match status" value="1"/>
</dbReference>
<feature type="region of interest" description="Disordered" evidence="7">
    <location>
        <begin position="273"/>
        <end position="304"/>
    </location>
</feature>
<dbReference type="Proteomes" id="UP001370490">
    <property type="component" value="Unassembled WGS sequence"/>
</dbReference>
<proteinExistence type="predicted"/>
<feature type="compositionally biased region" description="Basic residues" evidence="7">
    <location>
        <begin position="129"/>
        <end position="142"/>
    </location>
</feature>
<feature type="compositionally biased region" description="Basic and acidic residues" evidence="7">
    <location>
        <begin position="273"/>
        <end position="287"/>
    </location>
</feature>
<accession>A0AAN8VPG2</accession>
<dbReference type="GO" id="GO:0043565">
    <property type="term" value="F:sequence-specific DNA binding"/>
    <property type="evidence" value="ECO:0007669"/>
    <property type="project" value="TreeGrafter"/>
</dbReference>
<keyword evidence="3" id="KW-0805">Transcription regulation</keyword>
<evidence type="ECO:0000313" key="10">
    <source>
        <dbReference type="EMBL" id="KAK6931453.1"/>
    </source>
</evidence>
<feature type="domain" description="TCP" evidence="8">
    <location>
        <begin position="136"/>
        <end position="194"/>
    </location>
</feature>
<dbReference type="GO" id="GO:2000032">
    <property type="term" value="P:regulation of secondary shoot formation"/>
    <property type="evidence" value="ECO:0007669"/>
    <property type="project" value="TreeGrafter"/>
</dbReference>
<feature type="domain" description="R" evidence="9">
    <location>
        <begin position="263"/>
        <end position="280"/>
    </location>
</feature>
<evidence type="ECO:0000256" key="4">
    <source>
        <dbReference type="ARBA" id="ARBA00023125"/>
    </source>
</evidence>
<keyword evidence="6" id="KW-0539">Nucleus</keyword>
<comment type="subcellular location">
    <subcellularLocation>
        <location evidence="1">Nucleus</location>
    </subcellularLocation>
</comment>
<keyword evidence="5" id="KW-0804">Transcription</keyword>
<evidence type="ECO:0000256" key="5">
    <source>
        <dbReference type="ARBA" id="ARBA00023163"/>
    </source>
</evidence>
<dbReference type="PROSITE" id="PS51370">
    <property type="entry name" value="R"/>
    <property type="match status" value="1"/>
</dbReference>
<evidence type="ECO:0000256" key="7">
    <source>
        <dbReference type="SAM" id="MobiDB-lite"/>
    </source>
</evidence>
<reference evidence="10 11" key="1">
    <citation type="submission" date="2023-12" db="EMBL/GenBank/DDBJ databases">
        <title>A high-quality genome assembly for Dillenia turbinata (Dilleniales).</title>
        <authorList>
            <person name="Chanderbali A."/>
        </authorList>
    </citation>
    <scope>NUCLEOTIDE SEQUENCE [LARGE SCALE GENOMIC DNA]</scope>
    <source>
        <strain evidence="10">LSX21</strain>
        <tissue evidence="10">Leaf</tissue>
    </source>
</reference>
<gene>
    <name evidence="10" type="ORF">RJ641_003246</name>
</gene>
<dbReference type="PANTHER" id="PTHR31072:SF87">
    <property type="entry name" value="TRANSCRIPTION FACTOR TCP12"/>
    <property type="match status" value="1"/>
</dbReference>
<evidence type="ECO:0000259" key="8">
    <source>
        <dbReference type="PROSITE" id="PS51369"/>
    </source>
</evidence>
<evidence type="ECO:0000313" key="11">
    <source>
        <dbReference type="Proteomes" id="UP001370490"/>
    </source>
</evidence>
<protein>
    <submittedName>
        <fullName evidence="10">Transcription factor TCP subgroup</fullName>
    </submittedName>
</protein>
<dbReference type="InterPro" id="IPR017888">
    <property type="entry name" value="CYC/TB1_R_domain"/>
</dbReference>
<keyword evidence="11" id="KW-1185">Reference proteome</keyword>